<gene>
    <name evidence="1" type="ORF">C5613_26680</name>
</gene>
<comment type="caution">
    <text evidence="1">The sequence shown here is derived from an EMBL/GenBank/DDBJ whole genome shotgun (WGS) entry which is preliminary data.</text>
</comment>
<evidence type="ECO:0000313" key="1">
    <source>
        <dbReference type="EMBL" id="PQP21151.1"/>
    </source>
</evidence>
<accession>A0A2S8J248</accession>
<dbReference type="EMBL" id="PUIO01000037">
    <property type="protein sequence ID" value="PQP21151.1"/>
    <property type="molecule type" value="Genomic_DNA"/>
</dbReference>
<organism evidence="1 2">
    <name type="scientific">Rhodococcus opacus</name>
    <name type="common">Nocardia opaca</name>
    <dbReference type="NCBI Taxonomy" id="37919"/>
    <lineage>
        <taxon>Bacteria</taxon>
        <taxon>Bacillati</taxon>
        <taxon>Actinomycetota</taxon>
        <taxon>Actinomycetes</taxon>
        <taxon>Mycobacteriales</taxon>
        <taxon>Nocardiaceae</taxon>
        <taxon>Rhodococcus</taxon>
    </lineage>
</organism>
<name>A0A2S8J248_RHOOP</name>
<evidence type="ECO:0000313" key="2">
    <source>
        <dbReference type="Proteomes" id="UP000239290"/>
    </source>
</evidence>
<sequence length="101" mass="11457">MKEADMPEPVPVDHDLTERAVRVIDRSGWGTSAAYPQIRTVTLTWVCPACHGPRGIPKEHRFHEDGHWLTCDRWDNPCGHLDLYTAVLAQARERHPAGPRP</sequence>
<protein>
    <submittedName>
        <fullName evidence="1">Uncharacterized protein</fullName>
    </submittedName>
</protein>
<reference evidence="2" key="1">
    <citation type="submission" date="2018-02" db="EMBL/GenBank/DDBJ databases">
        <title>Draft genome sequencing of Rhodococcus opacus KU647198.</title>
        <authorList>
            <person name="Zheng B.-X."/>
        </authorList>
    </citation>
    <scope>NUCLEOTIDE SEQUENCE [LARGE SCALE GENOMIC DNA]</scope>
    <source>
        <strain evidence="2">04-OD7</strain>
    </source>
</reference>
<dbReference type="Proteomes" id="UP000239290">
    <property type="component" value="Unassembled WGS sequence"/>
</dbReference>
<dbReference type="AlphaFoldDB" id="A0A2S8J248"/>
<proteinExistence type="predicted"/>